<protein>
    <submittedName>
        <fullName evidence="2">Uncharacterized protein</fullName>
    </submittedName>
</protein>
<feature type="non-terminal residue" evidence="2">
    <location>
        <position position="428"/>
    </location>
</feature>
<evidence type="ECO:0000256" key="1">
    <source>
        <dbReference type="SAM" id="MobiDB-lite"/>
    </source>
</evidence>
<dbReference type="AlphaFoldDB" id="A0A0F9C017"/>
<dbReference type="EMBL" id="LAZR01049286">
    <property type="protein sequence ID" value="KKK90006.1"/>
    <property type="molecule type" value="Genomic_DNA"/>
</dbReference>
<reference evidence="2" key="1">
    <citation type="journal article" date="2015" name="Nature">
        <title>Complex archaea that bridge the gap between prokaryotes and eukaryotes.</title>
        <authorList>
            <person name="Spang A."/>
            <person name="Saw J.H."/>
            <person name="Jorgensen S.L."/>
            <person name="Zaremba-Niedzwiedzka K."/>
            <person name="Martijn J."/>
            <person name="Lind A.E."/>
            <person name="van Eijk R."/>
            <person name="Schleper C."/>
            <person name="Guy L."/>
            <person name="Ettema T.J."/>
        </authorList>
    </citation>
    <scope>NUCLEOTIDE SEQUENCE</scope>
</reference>
<sequence>GFDRGTITDQDEPLEDEAAGIEIPKGMGEVKVPDLAGMFGREIETLPPVPEAVKPKITGAEAIEQLRQKKKEKQDVTQAKREVVRPERERETARRAVPDEGRGAEAVSAGGALQKQAEGVKKPDEGEVKPVAKEEAFVEPSMASAIRPLYDEAISTIPDNIKKEINVVSIRRGEFPAEYEGEGGRLIIDGKDKYHVVLERGVKNPAEILKHELLHAYILKHPELQEEGYLHGHEDAVEKIVKDTKAGEVTPKGKEPWEMTKQGYINKEADYLADLLDKQGKHKIAARARGDEFRKNYGPDDNPAKWAQIHKKAIQQALKEGKPVSKEVLAEYPDLVKTKPPSPKEKPPEQPVSEPGKAIKAKKPIEIKGKKAKTVSVDLTKKEEAALSPKEQKLKPGTLLKIKEVVTKDTKPQYKIEFQDFTDTTRKT</sequence>
<evidence type="ECO:0000313" key="2">
    <source>
        <dbReference type="EMBL" id="KKK90006.1"/>
    </source>
</evidence>
<accession>A0A0F9C017</accession>
<proteinExistence type="predicted"/>
<feature type="region of interest" description="Disordered" evidence="1">
    <location>
        <begin position="67"/>
        <end position="128"/>
    </location>
</feature>
<gene>
    <name evidence="2" type="ORF">LCGC14_2727410</name>
</gene>
<feature type="compositionally biased region" description="Basic and acidic residues" evidence="1">
    <location>
        <begin position="118"/>
        <end position="128"/>
    </location>
</feature>
<feature type="compositionally biased region" description="Basic and acidic residues" evidence="1">
    <location>
        <begin position="67"/>
        <end position="103"/>
    </location>
</feature>
<organism evidence="2">
    <name type="scientific">marine sediment metagenome</name>
    <dbReference type="NCBI Taxonomy" id="412755"/>
    <lineage>
        <taxon>unclassified sequences</taxon>
        <taxon>metagenomes</taxon>
        <taxon>ecological metagenomes</taxon>
    </lineage>
</organism>
<name>A0A0F9C017_9ZZZZ</name>
<comment type="caution">
    <text evidence="2">The sequence shown here is derived from an EMBL/GenBank/DDBJ whole genome shotgun (WGS) entry which is preliminary data.</text>
</comment>
<feature type="region of interest" description="Disordered" evidence="1">
    <location>
        <begin position="332"/>
        <end position="365"/>
    </location>
</feature>
<feature type="non-terminal residue" evidence="2">
    <location>
        <position position="1"/>
    </location>
</feature>
<feature type="compositionally biased region" description="Basic and acidic residues" evidence="1">
    <location>
        <begin position="332"/>
        <end position="348"/>
    </location>
</feature>